<organism evidence="2 3">
    <name type="scientific">Canariomyces notabilis</name>
    <dbReference type="NCBI Taxonomy" id="2074819"/>
    <lineage>
        <taxon>Eukaryota</taxon>
        <taxon>Fungi</taxon>
        <taxon>Dikarya</taxon>
        <taxon>Ascomycota</taxon>
        <taxon>Pezizomycotina</taxon>
        <taxon>Sordariomycetes</taxon>
        <taxon>Sordariomycetidae</taxon>
        <taxon>Sordariales</taxon>
        <taxon>Chaetomiaceae</taxon>
        <taxon>Canariomyces</taxon>
    </lineage>
</organism>
<evidence type="ECO:0000256" key="1">
    <source>
        <dbReference type="SAM" id="MobiDB-lite"/>
    </source>
</evidence>
<accession>A0AAN6TFW4</accession>
<dbReference type="EMBL" id="MU853339">
    <property type="protein sequence ID" value="KAK4113416.1"/>
    <property type="molecule type" value="Genomic_DNA"/>
</dbReference>
<keyword evidence="3" id="KW-1185">Reference proteome</keyword>
<feature type="compositionally biased region" description="Low complexity" evidence="1">
    <location>
        <begin position="1"/>
        <end position="15"/>
    </location>
</feature>
<feature type="compositionally biased region" description="Basic and acidic residues" evidence="1">
    <location>
        <begin position="89"/>
        <end position="100"/>
    </location>
</feature>
<feature type="compositionally biased region" description="Polar residues" evidence="1">
    <location>
        <begin position="255"/>
        <end position="268"/>
    </location>
</feature>
<feature type="compositionally biased region" description="Polar residues" evidence="1">
    <location>
        <begin position="69"/>
        <end position="85"/>
    </location>
</feature>
<gene>
    <name evidence="2" type="ORF">N656DRAFT_797290</name>
</gene>
<dbReference type="AlphaFoldDB" id="A0AAN6TFW4"/>
<sequence>MAQEAAAPSSPALPARNQDTQELHSLAASTNVDFQPIFLEPFNGFSDATEDPSQRSGISYPKLDLPPSDTGSAHNGRQFDQSSNFGDRFSNKPEDSDASKNKVTGTSFRHGSDNDHGTTPQKDPTRRKRSPSESSDDSFPSLAKVWVTASANSSQSPVNQAAKSSMKASKRRFAFDSGDEDSTRRSDESESSEDGDDGPQRRLSKLAHKLVDKPIEKPSPKEKASLRRDTRPPSSAPIKTERASPTPATRVSKPTRPNKSYSTRSTESAFEIPEGSQVVSLLTSSPEPEVEEHYAEDSIDETYEEPGMPSGSGWVRKSRVRRRGSGVPAPNAAQESPPKRFASSQKPAVTGNGEKRTSAVLSSLLRAKKRTLNMW</sequence>
<protein>
    <submittedName>
        <fullName evidence="2">Uncharacterized protein</fullName>
    </submittedName>
</protein>
<dbReference type="GeneID" id="89941739"/>
<reference evidence="2" key="2">
    <citation type="submission" date="2023-05" db="EMBL/GenBank/DDBJ databases">
        <authorList>
            <consortium name="Lawrence Berkeley National Laboratory"/>
            <person name="Steindorff A."/>
            <person name="Hensen N."/>
            <person name="Bonometti L."/>
            <person name="Westerberg I."/>
            <person name="Brannstrom I.O."/>
            <person name="Guillou S."/>
            <person name="Cros-Aarteil S."/>
            <person name="Calhoun S."/>
            <person name="Haridas S."/>
            <person name="Kuo A."/>
            <person name="Mondo S."/>
            <person name="Pangilinan J."/>
            <person name="Riley R."/>
            <person name="Labutti K."/>
            <person name="Andreopoulos B."/>
            <person name="Lipzen A."/>
            <person name="Chen C."/>
            <person name="Yanf M."/>
            <person name="Daum C."/>
            <person name="Ng V."/>
            <person name="Clum A."/>
            <person name="Ohm R."/>
            <person name="Martin F."/>
            <person name="Silar P."/>
            <person name="Natvig D."/>
            <person name="Lalanne C."/>
            <person name="Gautier V."/>
            <person name="Ament-Velasquez S.L."/>
            <person name="Kruys A."/>
            <person name="Hutchinson M.I."/>
            <person name="Powell A.J."/>
            <person name="Barry K."/>
            <person name="Miller A.N."/>
            <person name="Grigoriev I.V."/>
            <person name="Debuchy R."/>
            <person name="Gladieux P."/>
            <person name="Thoren M.H."/>
            <person name="Johannesson H."/>
        </authorList>
    </citation>
    <scope>NUCLEOTIDE SEQUENCE</scope>
    <source>
        <strain evidence="2">CBS 508.74</strain>
    </source>
</reference>
<reference evidence="2" key="1">
    <citation type="journal article" date="2023" name="Mol. Phylogenet. Evol.">
        <title>Genome-scale phylogeny and comparative genomics of the fungal order Sordariales.</title>
        <authorList>
            <person name="Hensen N."/>
            <person name="Bonometti L."/>
            <person name="Westerberg I."/>
            <person name="Brannstrom I.O."/>
            <person name="Guillou S."/>
            <person name="Cros-Aarteil S."/>
            <person name="Calhoun S."/>
            <person name="Haridas S."/>
            <person name="Kuo A."/>
            <person name="Mondo S."/>
            <person name="Pangilinan J."/>
            <person name="Riley R."/>
            <person name="LaButti K."/>
            <person name="Andreopoulos B."/>
            <person name="Lipzen A."/>
            <person name="Chen C."/>
            <person name="Yan M."/>
            <person name="Daum C."/>
            <person name="Ng V."/>
            <person name="Clum A."/>
            <person name="Steindorff A."/>
            <person name="Ohm R.A."/>
            <person name="Martin F."/>
            <person name="Silar P."/>
            <person name="Natvig D.O."/>
            <person name="Lalanne C."/>
            <person name="Gautier V."/>
            <person name="Ament-Velasquez S.L."/>
            <person name="Kruys A."/>
            <person name="Hutchinson M.I."/>
            <person name="Powell A.J."/>
            <person name="Barry K."/>
            <person name="Miller A.N."/>
            <person name="Grigoriev I.V."/>
            <person name="Debuchy R."/>
            <person name="Gladieux P."/>
            <person name="Hiltunen Thoren M."/>
            <person name="Johannesson H."/>
        </authorList>
    </citation>
    <scope>NUCLEOTIDE SEQUENCE</scope>
    <source>
        <strain evidence="2">CBS 508.74</strain>
    </source>
</reference>
<comment type="caution">
    <text evidence="2">The sequence shown here is derived from an EMBL/GenBank/DDBJ whole genome shotgun (WGS) entry which is preliminary data.</text>
</comment>
<feature type="region of interest" description="Disordered" evidence="1">
    <location>
        <begin position="1"/>
        <end position="358"/>
    </location>
</feature>
<feature type="compositionally biased region" description="Basic and acidic residues" evidence="1">
    <location>
        <begin position="209"/>
        <end position="231"/>
    </location>
</feature>
<evidence type="ECO:0000313" key="2">
    <source>
        <dbReference type="EMBL" id="KAK4113416.1"/>
    </source>
</evidence>
<feature type="compositionally biased region" description="Polar residues" evidence="1">
    <location>
        <begin position="277"/>
        <end position="286"/>
    </location>
</feature>
<feature type="compositionally biased region" description="Polar residues" evidence="1">
    <location>
        <begin position="149"/>
        <end position="167"/>
    </location>
</feature>
<evidence type="ECO:0000313" key="3">
    <source>
        <dbReference type="Proteomes" id="UP001302812"/>
    </source>
</evidence>
<name>A0AAN6TFW4_9PEZI</name>
<proteinExistence type="predicted"/>
<dbReference type="Proteomes" id="UP001302812">
    <property type="component" value="Unassembled WGS sequence"/>
</dbReference>
<dbReference type="RefSeq" id="XP_064670986.1">
    <property type="nucleotide sequence ID" value="XM_064817614.1"/>
</dbReference>